<feature type="region of interest" description="Disordered" evidence="6">
    <location>
        <begin position="500"/>
        <end position="588"/>
    </location>
</feature>
<dbReference type="EMBL" id="SDRB02011185">
    <property type="protein sequence ID" value="THG02495.1"/>
    <property type="molecule type" value="Genomic_DNA"/>
</dbReference>
<dbReference type="SUPFAM" id="SSF118290">
    <property type="entry name" value="WRKY DNA-binding domain"/>
    <property type="match status" value="1"/>
</dbReference>
<dbReference type="PROSITE" id="PS50811">
    <property type="entry name" value="WRKY"/>
    <property type="match status" value="1"/>
</dbReference>
<dbReference type="PANTHER" id="PTHR32096:SF18">
    <property type="entry name" value="DISEASE RESISTANCE PROTEIN RRS1B-RELATED"/>
    <property type="match status" value="1"/>
</dbReference>
<keyword evidence="2" id="KW-0805">Transcription regulation</keyword>
<evidence type="ECO:0000256" key="1">
    <source>
        <dbReference type="ARBA" id="ARBA00004123"/>
    </source>
</evidence>
<dbReference type="PANTHER" id="PTHR32096">
    <property type="entry name" value="WRKY TRANSCRIPTION FACTOR 30-RELATED-RELATED"/>
    <property type="match status" value="1"/>
</dbReference>
<gene>
    <name evidence="8" type="ORF">TEA_020877</name>
</gene>
<dbReference type="SMART" id="SM00774">
    <property type="entry name" value="WRKY"/>
    <property type="match status" value="1"/>
</dbReference>
<keyword evidence="5" id="KW-0539">Nucleus</keyword>
<feature type="compositionally biased region" description="Polar residues" evidence="6">
    <location>
        <begin position="559"/>
        <end position="571"/>
    </location>
</feature>
<evidence type="ECO:0000256" key="2">
    <source>
        <dbReference type="ARBA" id="ARBA00023015"/>
    </source>
</evidence>
<evidence type="ECO:0000313" key="9">
    <source>
        <dbReference type="Proteomes" id="UP000306102"/>
    </source>
</evidence>
<protein>
    <recommendedName>
        <fullName evidence="7">WRKY domain-containing protein</fullName>
    </recommendedName>
</protein>
<comment type="subcellular location">
    <subcellularLocation>
        <location evidence="1">Nucleus</location>
    </subcellularLocation>
</comment>
<dbReference type="GO" id="GO:0000976">
    <property type="term" value="F:transcription cis-regulatory region binding"/>
    <property type="evidence" value="ECO:0007669"/>
    <property type="project" value="TreeGrafter"/>
</dbReference>
<dbReference type="Pfam" id="PF03106">
    <property type="entry name" value="WRKY"/>
    <property type="match status" value="1"/>
</dbReference>
<evidence type="ECO:0000256" key="5">
    <source>
        <dbReference type="ARBA" id="ARBA00023242"/>
    </source>
</evidence>
<feature type="domain" description="WRKY" evidence="7">
    <location>
        <begin position="448"/>
        <end position="508"/>
    </location>
</feature>
<keyword evidence="9" id="KW-1185">Reference proteome</keyword>
<dbReference type="InterPro" id="IPR058352">
    <property type="entry name" value="DUF8039"/>
</dbReference>
<sequence>MFSPALNPQLVSPQHSTLKKLPSTQIYNGSWKTIKHLVVTTAAELYCCCSATFVKQFLLLLPVVAAASRYLFCSTYFHLPRRGNQLHWEKKRNDLETVVVQLQARLSAVEQQIPHTPESEHVSSNALRSGYEGNFSRDFLSTENRVRTKNDIPPQALTQKIIKGKCSSTLKSGGKGNFQDDSILPENRVRSKDDIPPQDPKQNKRKGKPCKLAVGSIENIVAHGTMYERIEPNEAIHTVPLEESNVRVSIEVVIQKDAPLPIPISDEMFIVGETVGFFVAWPKNLVLVGDEGVSINVECGKYQESIQSFVSLVEHIKYDEAIDIPLEKDIFGVEINIQLQKVDMEYICHVKKLFVTCIMLYMSHLHQVLKVSNWRKQFVFVNPCIVSGKTMDGEKSKSVLLARRLEEAMLEQLILILYNIGKENQKGVVTVKIEANDHRKQRSEGPPSDCWSWRKYGQKPIKGSPFPRSYYRCSTSKGCPAKKQVERCKTEASMLIITYTSNHNHPGPDLHTTTTTNLNKQSKQPKTQLTQDHEAQDDQEEQQPFMNSDEDANEDHFHYSQSPVSQSQNPFAETIEDTNDSPPSVLLDEEPLSYPLPLMTFPTIKSEENDFYDELEELPISSSSSSLTSFLRSNFFDERILVHPSCSN</sequence>
<accession>A0A4S4DI81</accession>
<feature type="compositionally biased region" description="Polar residues" evidence="6">
    <location>
        <begin position="511"/>
        <end position="530"/>
    </location>
</feature>
<comment type="caution">
    <text evidence="8">The sequence shown here is derived from an EMBL/GenBank/DDBJ whole genome shotgun (WGS) entry which is preliminary data.</text>
</comment>
<feature type="region of interest" description="Disordered" evidence="6">
    <location>
        <begin position="168"/>
        <end position="209"/>
    </location>
</feature>
<reference evidence="8 9" key="1">
    <citation type="journal article" date="2018" name="Proc. Natl. Acad. Sci. U.S.A.">
        <title>Draft genome sequence of Camellia sinensis var. sinensis provides insights into the evolution of the tea genome and tea quality.</title>
        <authorList>
            <person name="Wei C."/>
            <person name="Yang H."/>
            <person name="Wang S."/>
            <person name="Zhao J."/>
            <person name="Liu C."/>
            <person name="Gao L."/>
            <person name="Xia E."/>
            <person name="Lu Y."/>
            <person name="Tai Y."/>
            <person name="She G."/>
            <person name="Sun J."/>
            <person name="Cao H."/>
            <person name="Tong W."/>
            <person name="Gao Q."/>
            <person name="Li Y."/>
            <person name="Deng W."/>
            <person name="Jiang X."/>
            <person name="Wang W."/>
            <person name="Chen Q."/>
            <person name="Zhang S."/>
            <person name="Li H."/>
            <person name="Wu J."/>
            <person name="Wang P."/>
            <person name="Li P."/>
            <person name="Shi C."/>
            <person name="Zheng F."/>
            <person name="Jian J."/>
            <person name="Huang B."/>
            <person name="Shan D."/>
            <person name="Shi M."/>
            <person name="Fang C."/>
            <person name="Yue Y."/>
            <person name="Li F."/>
            <person name="Li D."/>
            <person name="Wei S."/>
            <person name="Han B."/>
            <person name="Jiang C."/>
            <person name="Yin Y."/>
            <person name="Xia T."/>
            <person name="Zhang Z."/>
            <person name="Bennetzen J.L."/>
            <person name="Zhao S."/>
            <person name="Wan X."/>
        </authorList>
    </citation>
    <scope>NUCLEOTIDE SEQUENCE [LARGE SCALE GENOMIC DNA]</scope>
    <source>
        <strain evidence="9">cv. Shuchazao</strain>
        <tissue evidence="8">Leaf</tissue>
    </source>
</reference>
<dbReference type="Proteomes" id="UP000306102">
    <property type="component" value="Unassembled WGS sequence"/>
</dbReference>
<dbReference type="GO" id="GO:0003700">
    <property type="term" value="F:DNA-binding transcription factor activity"/>
    <property type="evidence" value="ECO:0007669"/>
    <property type="project" value="InterPro"/>
</dbReference>
<dbReference type="Gene3D" id="2.20.25.80">
    <property type="entry name" value="WRKY domain"/>
    <property type="match status" value="1"/>
</dbReference>
<organism evidence="8 9">
    <name type="scientific">Camellia sinensis var. sinensis</name>
    <name type="common">China tea</name>
    <dbReference type="NCBI Taxonomy" id="542762"/>
    <lineage>
        <taxon>Eukaryota</taxon>
        <taxon>Viridiplantae</taxon>
        <taxon>Streptophyta</taxon>
        <taxon>Embryophyta</taxon>
        <taxon>Tracheophyta</taxon>
        <taxon>Spermatophyta</taxon>
        <taxon>Magnoliopsida</taxon>
        <taxon>eudicotyledons</taxon>
        <taxon>Gunneridae</taxon>
        <taxon>Pentapetalae</taxon>
        <taxon>asterids</taxon>
        <taxon>Ericales</taxon>
        <taxon>Theaceae</taxon>
        <taxon>Camellia</taxon>
    </lineage>
</organism>
<proteinExistence type="predicted"/>
<dbReference type="AlphaFoldDB" id="A0A4S4DI81"/>
<evidence type="ECO:0000256" key="3">
    <source>
        <dbReference type="ARBA" id="ARBA00023125"/>
    </source>
</evidence>
<dbReference type="InterPro" id="IPR044810">
    <property type="entry name" value="WRKY_plant"/>
</dbReference>
<evidence type="ECO:0000256" key="6">
    <source>
        <dbReference type="SAM" id="MobiDB-lite"/>
    </source>
</evidence>
<dbReference type="Pfam" id="PF26133">
    <property type="entry name" value="DUF8039"/>
    <property type="match status" value="1"/>
</dbReference>
<keyword evidence="4" id="KW-0804">Transcription</keyword>
<name>A0A4S4DI81_CAMSN</name>
<evidence type="ECO:0000256" key="4">
    <source>
        <dbReference type="ARBA" id="ARBA00023163"/>
    </source>
</evidence>
<dbReference type="InterPro" id="IPR003657">
    <property type="entry name" value="WRKY_dom"/>
</dbReference>
<keyword evidence="3" id="KW-0238">DNA-binding</keyword>
<evidence type="ECO:0000259" key="7">
    <source>
        <dbReference type="PROSITE" id="PS50811"/>
    </source>
</evidence>
<dbReference type="GO" id="GO:0005634">
    <property type="term" value="C:nucleus"/>
    <property type="evidence" value="ECO:0007669"/>
    <property type="project" value="UniProtKB-SubCell"/>
</dbReference>
<dbReference type="InterPro" id="IPR036576">
    <property type="entry name" value="WRKY_dom_sf"/>
</dbReference>
<evidence type="ECO:0000313" key="8">
    <source>
        <dbReference type="EMBL" id="THG02495.1"/>
    </source>
</evidence>